<evidence type="ECO:0000313" key="2">
    <source>
        <dbReference type="Proteomes" id="UP000239239"/>
    </source>
</evidence>
<evidence type="ECO:0000313" key="1">
    <source>
        <dbReference type="EMBL" id="PPK30780.1"/>
    </source>
</evidence>
<dbReference type="EMBL" id="PQWY01000011">
    <property type="protein sequence ID" value="PPK30780.1"/>
    <property type="molecule type" value="Genomic_DNA"/>
</dbReference>
<organism evidence="1 2">
    <name type="scientific">Legionella pneumophila</name>
    <dbReference type="NCBI Taxonomy" id="446"/>
    <lineage>
        <taxon>Bacteria</taxon>
        <taxon>Pseudomonadati</taxon>
        <taxon>Pseudomonadota</taxon>
        <taxon>Gammaproteobacteria</taxon>
        <taxon>Legionellales</taxon>
        <taxon>Legionellaceae</taxon>
        <taxon>Legionella</taxon>
    </lineage>
</organism>
<name>A0A2S6F034_LEGPN</name>
<protein>
    <submittedName>
        <fullName evidence="1">Alpha-amylase</fullName>
    </submittedName>
</protein>
<comment type="caution">
    <text evidence="1">The sequence shown here is derived from an EMBL/GenBank/DDBJ whole genome shotgun (WGS) entry which is preliminary data.</text>
</comment>
<dbReference type="InterPro" id="IPR006047">
    <property type="entry name" value="GH13_cat_dom"/>
</dbReference>
<dbReference type="OrthoDB" id="9805159at2"/>
<proteinExistence type="predicted"/>
<sequence>MAESKLEIVNKTEREESVILDGNGILRCYNMFPTQFGSIEEMIAYLPQLQAMGFNAVWINPVQTAGDVQGLFKRDKTIGVRAYNEVTRSLYAMTDCDLISPYFNPLPPNVDPKLKKQLDMEAMQRFTSEARNHGLVPMFDLVLNHVAADSRHRKEHPEWFQKDVHPDFKDAIAFDYSDPQIRDEIIEQFWKPYIYKYMIDYGFEGVRIDAVGYLNPELRKQIYAYIYDLAEQFNKPKPVILDELLFSGSQKLTDVVDGLLLPEKGPTHITRGTYYAQRDGYGGLPGWCKEEEGVKAQVVFLDKQKKLHPNAKGGCIAFSGNHDHNSLAMTILEEMAEHRLAKHHTLHGAQEKFKHERSYDYDEALESVLRYSFVKDIQNEILSGNEATIKEVETKMREKIAFCALTSSGGWYALSGDETGDLLAKPVFRRVHALEQTYYAQRTHTIFDKIHPDNKVAMEVLTEMAIENIQKEKAGSIYNNLQHDKQSQGRLLVPYLETLQNQINCGDEVVCKAFQERLAQKNITIGFSDENFNPAPRTPQNGWNGQHDMRKFMFEINSILSSLPSSNMGFWSEVIPIQSKPGLLAVVRKNGLGLSSDTDIAIVNLDPTQKVELTRDDIHQIACNFQKRVIPEYTYYNDGKDKQYNWHTNNPDFNMAYHTVMSCIEGKRIHVDDSIKTNFPVHSANPYGMFSKKQSTKMSIAKIAKMSGEDTTLIEKGTNDTEGITHDDKQIHPTITVENKK</sequence>
<accession>A0A2S6F034</accession>
<reference evidence="1 2" key="1">
    <citation type="submission" date="2018-02" db="EMBL/GenBank/DDBJ databases">
        <title>Draft genome sequences of four Legionella pneumophila clinical strains isolated in Ontario.</title>
        <authorList>
            <person name="Fortuna A."/>
            <person name="Ramnarine R."/>
            <person name="Li A."/>
            <person name="Frantz C."/>
            <person name="Mallo G."/>
        </authorList>
    </citation>
    <scope>NUCLEOTIDE SEQUENCE [LARGE SCALE GENOMIC DNA]</scope>
    <source>
        <strain evidence="1 2">LG61</strain>
    </source>
</reference>
<dbReference type="SUPFAM" id="SSF51445">
    <property type="entry name" value="(Trans)glycosidases"/>
    <property type="match status" value="1"/>
</dbReference>
<dbReference type="RefSeq" id="WP_027227163.1">
    <property type="nucleotide sequence ID" value="NZ_CP017601.1"/>
</dbReference>
<gene>
    <name evidence="1" type="ORF">C3928_08430</name>
</gene>
<dbReference type="Gene3D" id="3.20.20.80">
    <property type="entry name" value="Glycosidases"/>
    <property type="match status" value="1"/>
</dbReference>
<dbReference type="SMART" id="SM00642">
    <property type="entry name" value="Aamy"/>
    <property type="match status" value="1"/>
</dbReference>
<dbReference type="GO" id="GO:0005975">
    <property type="term" value="P:carbohydrate metabolic process"/>
    <property type="evidence" value="ECO:0007669"/>
    <property type="project" value="InterPro"/>
</dbReference>
<dbReference type="Proteomes" id="UP000239239">
    <property type="component" value="Unassembled WGS sequence"/>
</dbReference>
<dbReference type="PANTHER" id="PTHR10357">
    <property type="entry name" value="ALPHA-AMYLASE FAMILY MEMBER"/>
    <property type="match status" value="1"/>
</dbReference>
<dbReference type="InterPro" id="IPR017853">
    <property type="entry name" value="GH"/>
</dbReference>
<dbReference type="AlphaFoldDB" id="A0A2S6F034"/>